<protein>
    <submittedName>
        <fullName evidence="2">Uncharacterized protein</fullName>
    </submittedName>
</protein>
<dbReference type="Proteomes" id="UP000501753">
    <property type="component" value="Chromosome"/>
</dbReference>
<organism evidence="2 3">
    <name type="scientific">Streptomyces griseoviridis</name>
    <dbReference type="NCBI Taxonomy" id="45398"/>
    <lineage>
        <taxon>Bacteria</taxon>
        <taxon>Bacillati</taxon>
        <taxon>Actinomycetota</taxon>
        <taxon>Actinomycetes</taxon>
        <taxon>Kitasatosporales</taxon>
        <taxon>Streptomycetaceae</taxon>
        <taxon>Streptomyces</taxon>
    </lineage>
</organism>
<proteinExistence type="predicted"/>
<sequence>MPAQLGSCAGIALPENPDRPPTITSRSATTDPVRPTCPDPTCAFRPAIRRRDADSTGPAPVPPTDLRARATDGDVSIKAACRGDGRRRLDPGRAPERRTATLGP</sequence>
<dbReference type="EMBL" id="CP029078">
    <property type="protein sequence ID" value="QCN84807.1"/>
    <property type="molecule type" value="Genomic_DNA"/>
</dbReference>
<keyword evidence="3" id="KW-1185">Reference proteome</keyword>
<gene>
    <name evidence="2" type="ORF">DDJ31_07265</name>
</gene>
<accession>A0ABX5TPW0</accession>
<evidence type="ECO:0000313" key="3">
    <source>
        <dbReference type="Proteomes" id="UP000501753"/>
    </source>
</evidence>
<feature type="compositionally biased region" description="Basic and acidic residues" evidence="1">
    <location>
        <begin position="81"/>
        <end position="104"/>
    </location>
</feature>
<evidence type="ECO:0000256" key="1">
    <source>
        <dbReference type="SAM" id="MobiDB-lite"/>
    </source>
</evidence>
<reference evidence="2 3" key="1">
    <citation type="submission" date="2018-04" db="EMBL/GenBank/DDBJ databases">
        <title>Complete genome sequences of Streptomyces griseoviridis K61 and characterization of antagonistic properties of biological control agents.</title>
        <authorList>
            <person name="Mariita R.M."/>
            <person name="Sello J.K."/>
        </authorList>
    </citation>
    <scope>NUCLEOTIDE SEQUENCE [LARGE SCALE GENOMIC DNA]</scope>
    <source>
        <strain evidence="2 3">K61</strain>
    </source>
</reference>
<name>A0ABX5TPW0_STRGD</name>
<feature type="region of interest" description="Disordered" evidence="1">
    <location>
        <begin position="1"/>
        <end position="104"/>
    </location>
</feature>
<evidence type="ECO:0000313" key="2">
    <source>
        <dbReference type="EMBL" id="QCN84807.1"/>
    </source>
</evidence>